<keyword evidence="5" id="KW-1185">Reference proteome</keyword>
<sequence>MHFTQILGLSLFAVGQVSCAALPANSTAINVSTPVPRGELVDRASAEPVQCGSGGDIKAYGSEDVKRAYNNGKTLWKNFDSSRCTPTGNCYPKSYGGNGGNVRSFLPAECDANSKSGTLVEWPLMEDHSIFQGGVDSGKDRIVMFDPAKNGKTVIFCGVMSHRNRGTNFDWCPRATS</sequence>
<dbReference type="SUPFAM" id="SSF53933">
    <property type="entry name" value="Microbial ribonucleases"/>
    <property type="match status" value="1"/>
</dbReference>
<evidence type="ECO:0000313" key="4">
    <source>
        <dbReference type="EMBL" id="KAL0263272.1"/>
    </source>
</evidence>
<dbReference type="Gene3D" id="3.10.450.30">
    <property type="entry name" value="Microbial ribonucleases"/>
    <property type="match status" value="1"/>
</dbReference>
<dbReference type="EMBL" id="JAJVCZ030000002">
    <property type="protein sequence ID" value="KAL0263272.1"/>
    <property type="molecule type" value="Genomic_DNA"/>
</dbReference>
<accession>A0ABR3CRN1</accession>
<dbReference type="PANTHER" id="PTHR42104">
    <property type="entry name" value="EXTRACELLULAR GUANYL-SPECIFIC RIBONUCLEASE RNTA (AFU_ORTHOLOGUE AFUA_4G03230)"/>
    <property type="match status" value="1"/>
</dbReference>
<feature type="signal peptide" evidence="3">
    <location>
        <begin position="1"/>
        <end position="19"/>
    </location>
</feature>
<gene>
    <name evidence="4" type="ORF">SLS55_002252</name>
</gene>
<dbReference type="PANTHER" id="PTHR42104:SF1">
    <property type="entry name" value="EXTRACELLULAR GUANYL-SPECIFIC RIBONUCLEASE RNTA (AFU_ORTHOLOGUE AFUA_4G03230)"/>
    <property type="match status" value="1"/>
</dbReference>
<dbReference type="RefSeq" id="XP_066636301.1">
    <property type="nucleotide sequence ID" value="XM_066773734.1"/>
</dbReference>
<evidence type="ECO:0000256" key="1">
    <source>
        <dbReference type="ARBA" id="ARBA00022722"/>
    </source>
</evidence>
<feature type="chain" id="PRO_5047207902" description="Secreted protein" evidence="3">
    <location>
        <begin position="20"/>
        <end position="177"/>
    </location>
</feature>
<evidence type="ECO:0000256" key="2">
    <source>
        <dbReference type="ARBA" id="ARBA00022801"/>
    </source>
</evidence>
<proteinExistence type="predicted"/>
<dbReference type="InterPro" id="IPR016191">
    <property type="entry name" value="Ribonuclease/ribotoxin"/>
</dbReference>
<dbReference type="Proteomes" id="UP001430584">
    <property type="component" value="Unassembled WGS sequence"/>
</dbReference>
<keyword evidence="3" id="KW-0732">Signal</keyword>
<evidence type="ECO:0000313" key="5">
    <source>
        <dbReference type="Proteomes" id="UP001430584"/>
    </source>
</evidence>
<reference evidence="4 5" key="1">
    <citation type="submission" date="2024-02" db="EMBL/GenBank/DDBJ databases">
        <title>De novo assembly and annotation of 12 fungi associated with fruit tree decline syndrome in Ontario, Canada.</title>
        <authorList>
            <person name="Sulman M."/>
            <person name="Ellouze W."/>
            <person name="Ilyukhin E."/>
        </authorList>
    </citation>
    <scope>NUCLEOTIDE SEQUENCE [LARGE SCALE GENOMIC DNA]</scope>
    <source>
        <strain evidence="4 5">FDS-637</strain>
    </source>
</reference>
<organism evidence="4 5">
    <name type="scientific">Diplodia seriata</name>
    <dbReference type="NCBI Taxonomy" id="420778"/>
    <lineage>
        <taxon>Eukaryota</taxon>
        <taxon>Fungi</taxon>
        <taxon>Dikarya</taxon>
        <taxon>Ascomycota</taxon>
        <taxon>Pezizomycotina</taxon>
        <taxon>Dothideomycetes</taxon>
        <taxon>Dothideomycetes incertae sedis</taxon>
        <taxon>Botryosphaeriales</taxon>
        <taxon>Botryosphaeriaceae</taxon>
        <taxon>Diplodia</taxon>
    </lineage>
</organism>
<evidence type="ECO:0008006" key="6">
    <source>
        <dbReference type="Google" id="ProtNLM"/>
    </source>
</evidence>
<comment type="caution">
    <text evidence="4">The sequence shown here is derived from an EMBL/GenBank/DDBJ whole genome shotgun (WGS) entry which is preliminary data.</text>
</comment>
<name>A0ABR3CRN1_9PEZI</name>
<protein>
    <recommendedName>
        <fullName evidence="6">Secreted protein</fullName>
    </recommendedName>
</protein>
<keyword evidence="2" id="KW-0378">Hydrolase</keyword>
<dbReference type="GeneID" id="92006337"/>
<evidence type="ECO:0000256" key="3">
    <source>
        <dbReference type="SAM" id="SignalP"/>
    </source>
</evidence>
<keyword evidence="1" id="KW-0540">Nuclease</keyword>